<feature type="signal peptide" evidence="2">
    <location>
        <begin position="1"/>
        <end position="23"/>
    </location>
</feature>
<dbReference type="STRING" id="2018661.A0A2A2JKL0"/>
<reference evidence="3 4" key="1">
    <citation type="journal article" date="2017" name="Curr. Biol.">
        <title>Genome architecture and evolution of a unichromosomal asexual nematode.</title>
        <authorList>
            <person name="Fradin H."/>
            <person name="Zegar C."/>
            <person name="Gutwein M."/>
            <person name="Lucas J."/>
            <person name="Kovtun M."/>
            <person name="Corcoran D."/>
            <person name="Baugh L.R."/>
            <person name="Kiontke K."/>
            <person name="Gunsalus K."/>
            <person name="Fitch D.H."/>
            <person name="Piano F."/>
        </authorList>
    </citation>
    <scope>NUCLEOTIDE SEQUENCE [LARGE SCALE GENOMIC DNA]</scope>
    <source>
        <strain evidence="3">PF1309</strain>
    </source>
</reference>
<feature type="compositionally biased region" description="Acidic residues" evidence="1">
    <location>
        <begin position="137"/>
        <end position="155"/>
    </location>
</feature>
<protein>
    <recommendedName>
        <fullName evidence="5">CTCK domain-containing protein</fullName>
    </recommendedName>
</protein>
<evidence type="ECO:0008006" key="5">
    <source>
        <dbReference type="Google" id="ProtNLM"/>
    </source>
</evidence>
<dbReference type="SUPFAM" id="SSF57501">
    <property type="entry name" value="Cystine-knot cytokines"/>
    <property type="match status" value="1"/>
</dbReference>
<feature type="region of interest" description="Disordered" evidence="1">
    <location>
        <begin position="134"/>
        <end position="178"/>
    </location>
</feature>
<accession>A0A2A2JKL0</accession>
<sequence length="301" mass="32377">MPPTVPWLILVFYLLSGPVPISGQERTNPPPAPSNLQCPCIGDIQSGCMQYDSRFQAMTLDEAIIAFPDLTQDQNALQPNTIEAETTCTTQECIDCQNDMRKKLAQVGLMPGAIDQAMAAQGNYTTCKKYRFTSEGSSDDDSDSDSSESNEDDNTISDKKRRRRRQAPNPSQNQDPTLIGTRYTISCSQKGVATDSKGLVSLCSSCWVWRKLPDNYSPQYINELICDNTDGTCLSGYATCSIGQRTLEVSRNDNGVQTQIALTAGTYCECKMTSGSAISSLVEGSGVAGPIPPSSGASGTG</sequence>
<dbReference type="AlphaFoldDB" id="A0A2A2JKL0"/>
<dbReference type="EMBL" id="LIAE01010386">
    <property type="protein sequence ID" value="PAV62141.1"/>
    <property type="molecule type" value="Genomic_DNA"/>
</dbReference>
<dbReference type="InterPro" id="IPR029034">
    <property type="entry name" value="Cystine-knot_cytokine"/>
</dbReference>
<evidence type="ECO:0000256" key="1">
    <source>
        <dbReference type="SAM" id="MobiDB-lite"/>
    </source>
</evidence>
<evidence type="ECO:0000256" key="2">
    <source>
        <dbReference type="SAM" id="SignalP"/>
    </source>
</evidence>
<dbReference type="OrthoDB" id="5867008at2759"/>
<name>A0A2A2JKL0_9BILA</name>
<proteinExistence type="predicted"/>
<comment type="caution">
    <text evidence="3">The sequence shown here is derived from an EMBL/GenBank/DDBJ whole genome shotgun (WGS) entry which is preliminary data.</text>
</comment>
<evidence type="ECO:0000313" key="4">
    <source>
        <dbReference type="Proteomes" id="UP000218231"/>
    </source>
</evidence>
<feature type="chain" id="PRO_5012945948" description="CTCK domain-containing protein" evidence="2">
    <location>
        <begin position="24"/>
        <end position="301"/>
    </location>
</feature>
<gene>
    <name evidence="3" type="ORF">WR25_07530</name>
</gene>
<dbReference type="PANTHER" id="PTHR33995">
    <property type="entry name" value="PROTEIN CBG18546"/>
    <property type="match status" value="1"/>
</dbReference>
<dbReference type="PANTHER" id="PTHR33995:SF4">
    <property type="entry name" value="PROTEIN CBG09882"/>
    <property type="match status" value="1"/>
</dbReference>
<evidence type="ECO:0000313" key="3">
    <source>
        <dbReference type="EMBL" id="PAV62141.1"/>
    </source>
</evidence>
<dbReference type="Proteomes" id="UP000218231">
    <property type="component" value="Unassembled WGS sequence"/>
</dbReference>
<keyword evidence="4" id="KW-1185">Reference proteome</keyword>
<organism evidence="3 4">
    <name type="scientific">Diploscapter pachys</name>
    <dbReference type="NCBI Taxonomy" id="2018661"/>
    <lineage>
        <taxon>Eukaryota</taxon>
        <taxon>Metazoa</taxon>
        <taxon>Ecdysozoa</taxon>
        <taxon>Nematoda</taxon>
        <taxon>Chromadorea</taxon>
        <taxon>Rhabditida</taxon>
        <taxon>Rhabditina</taxon>
        <taxon>Rhabditomorpha</taxon>
        <taxon>Rhabditoidea</taxon>
        <taxon>Rhabditidae</taxon>
        <taxon>Diploscapter</taxon>
    </lineage>
</organism>
<keyword evidence="2" id="KW-0732">Signal</keyword>